<comment type="subcellular location">
    <subcellularLocation>
        <location evidence="1">Cell membrane</location>
        <topology evidence="1">Multi-pass membrane protein</topology>
    </subcellularLocation>
</comment>
<feature type="transmembrane region" description="Helical" evidence="8">
    <location>
        <begin position="153"/>
        <end position="169"/>
    </location>
</feature>
<dbReference type="InterPro" id="IPR037185">
    <property type="entry name" value="EmrE-like"/>
</dbReference>
<evidence type="ECO:0000256" key="8">
    <source>
        <dbReference type="SAM" id="Phobius"/>
    </source>
</evidence>
<dbReference type="RefSeq" id="WP_369896466.1">
    <property type="nucleotide sequence ID" value="NZ_JBGFFX010000015.1"/>
</dbReference>
<feature type="transmembrane region" description="Helical" evidence="8">
    <location>
        <begin position="73"/>
        <end position="96"/>
    </location>
</feature>
<comment type="caution">
    <text evidence="9">The sequence shown here is derived from an EMBL/GenBank/DDBJ whole genome shotgun (WGS) entry which is preliminary data.</text>
</comment>
<organism evidence="9 10">
    <name type="scientific">Erwinia aeris</name>
    <dbReference type="NCBI Taxonomy" id="3239803"/>
    <lineage>
        <taxon>Bacteria</taxon>
        <taxon>Pseudomonadati</taxon>
        <taxon>Pseudomonadota</taxon>
        <taxon>Gammaproteobacteria</taxon>
        <taxon>Enterobacterales</taxon>
        <taxon>Erwiniaceae</taxon>
        <taxon>Erwinia</taxon>
    </lineage>
</organism>
<keyword evidence="7 8" id="KW-0472">Membrane</keyword>
<evidence type="ECO:0000256" key="2">
    <source>
        <dbReference type="ARBA" id="ARBA00007362"/>
    </source>
</evidence>
<dbReference type="Proteomes" id="UP001565243">
    <property type="component" value="Unassembled WGS sequence"/>
</dbReference>
<dbReference type="EMBL" id="JBGFFX010000015">
    <property type="protein sequence ID" value="MEY8772723.1"/>
    <property type="molecule type" value="Genomic_DNA"/>
</dbReference>
<name>A0ABV4ECR1_9GAMM</name>
<evidence type="ECO:0000256" key="7">
    <source>
        <dbReference type="ARBA" id="ARBA00023136"/>
    </source>
</evidence>
<feature type="transmembrane region" description="Helical" evidence="8">
    <location>
        <begin position="36"/>
        <end position="53"/>
    </location>
</feature>
<evidence type="ECO:0000256" key="3">
    <source>
        <dbReference type="ARBA" id="ARBA00022448"/>
    </source>
</evidence>
<dbReference type="InterPro" id="IPR004626">
    <property type="entry name" value="RarD"/>
</dbReference>
<keyword evidence="6 8" id="KW-1133">Transmembrane helix</keyword>
<evidence type="ECO:0000256" key="1">
    <source>
        <dbReference type="ARBA" id="ARBA00004651"/>
    </source>
</evidence>
<evidence type="ECO:0000256" key="6">
    <source>
        <dbReference type="ARBA" id="ARBA00022989"/>
    </source>
</evidence>
<keyword evidence="3" id="KW-0813">Transport</keyword>
<feature type="transmembrane region" description="Helical" evidence="8">
    <location>
        <begin position="236"/>
        <end position="257"/>
    </location>
</feature>
<feature type="transmembrane region" description="Helical" evidence="8">
    <location>
        <begin position="176"/>
        <end position="197"/>
    </location>
</feature>
<comment type="similarity">
    <text evidence="2">Belongs to the EamA transporter family.</text>
</comment>
<feature type="transmembrane region" description="Helical" evidence="8">
    <location>
        <begin position="209"/>
        <end position="229"/>
    </location>
</feature>
<evidence type="ECO:0000256" key="4">
    <source>
        <dbReference type="ARBA" id="ARBA00022475"/>
    </source>
</evidence>
<evidence type="ECO:0000256" key="5">
    <source>
        <dbReference type="ARBA" id="ARBA00022692"/>
    </source>
</evidence>
<evidence type="ECO:0000313" key="9">
    <source>
        <dbReference type="EMBL" id="MEY8772723.1"/>
    </source>
</evidence>
<feature type="transmembrane region" description="Helical" evidence="8">
    <location>
        <begin position="263"/>
        <end position="282"/>
    </location>
</feature>
<keyword evidence="5 8" id="KW-0812">Transmembrane</keyword>
<dbReference type="SUPFAM" id="SSF103481">
    <property type="entry name" value="Multidrug resistance efflux transporter EmrE"/>
    <property type="match status" value="1"/>
</dbReference>
<keyword evidence="10" id="KW-1185">Reference proteome</keyword>
<dbReference type="NCBIfam" id="TIGR00688">
    <property type="entry name" value="rarD"/>
    <property type="match status" value="1"/>
</dbReference>
<keyword evidence="4" id="KW-1003">Cell membrane</keyword>
<sequence length="300" mass="32977">MSARKGITLSLLSSILFSVLCYYSVFLYPLNGWQIAGWRAVTTALLLILALAFRKKMKPFWRYFLSVVKSARLLAAMCVCAALLALQIIIFCWAPVNGQSRSLALGYFLLPLVMVITGRALYGEMMSGWQKIAVLLAACGVTAEVFMVRSLPLVALVVMLGYPPYFIIKRQLKSDAFFSVIAENLFLVIPAVVLLIYQGSGNEWLPTGGWRTVTGLGLLSCSALLCFLLTSSSLSFTLFGMLSYVEPLLLFLVSLFLPGEKLSLSSLLTYVPIWLAVLALMADGYKKVKSTTLSQSANCR</sequence>
<evidence type="ECO:0000313" key="10">
    <source>
        <dbReference type="Proteomes" id="UP001565243"/>
    </source>
</evidence>
<gene>
    <name evidence="9" type="primary">rarD</name>
    <name evidence="9" type="ORF">AB6T85_20145</name>
</gene>
<feature type="transmembrane region" description="Helical" evidence="8">
    <location>
        <begin position="7"/>
        <end position="30"/>
    </location>
</feature>
<accession>A0ABV4ECR1</accession>
<feature type="transmembrane region" description="Helical" evidence="8">
    <location>
        <begin position="102"/>
        <end position="122"/>
    </location>
</feature>
<protein>
    <submittedName>
        <fullName evidence="9">EamA family transporter RarD</fullName>
    </submittedName>
</protein>
<proteinExistence type="inferred from homology"/>
<reference evidence="9 10" key="1">
    <citation type="submission" date="2024-07" db="EMBL/GenBank/DDBJ databases">
        <authorList>
            <person name="Hebao G."/>
        </authorList>
    </citation>
    <scope>NUCLEOTIDE SEQUENCE [LARGE SCALE GENOMIC DNA]</scope>
    <source>
        <strain evidence="9 10">ACCC 02193</strain>
    </source>
</reference>